<dbReference type="InterPro" id="IPR002347">
    <property type="entry name" value="SDR_fam"/>
</dbReference>
<dbReference type="GO" id="GO:0016616">
    <property type="term" value="F:oxidoreductase activity, acting on the CH-OH group of donors, NAD or NADP as acceptor"/>
    <property type="evidence" value="ECO:0007669"/>
    <property type="project" value="TreeGrafter"/>
</dbReference>
<dbReference type="SUPFAM" id="SSF51735">
    <property type="entry name" value="NAD(P)-binding Rossmann-fold domains"/>
    <property type="match status" value="1"/>
</dbReference>
<dbReference type="PRINTS" id="PR00081">
    <property type="entry name" value="GDHRDH"/>
</dbReference>
<keyword evidence="2" id="KW-0560">Oxidoreductase</keyword>
<keyword evidence="4" id="KW-1185">Reference proteome</keyword>
<dbReference type="FunFam" id="3.40.50.720:FF:000173">
    <property type="entry name" value="3-oxoacyl-[acyl-carrier protein] reductase"/>
    <property type="match status" value="1"/>
</dbReference>
<comment type="similarity">
    <text evidence="1">Belongs to the short-chain dehydrogenases/reductases (SDR) family.</text>
</comment>
<dbReference type="PANTHER" id="PTHR42760">
    <property type="entry name" value="SHORT-CHAIN DEHYDROGENASES/REDUCTASES FAMILY MEMBER"/>
    <property type="match status" value="1"/>
</dbReference>
<sequence>MSTQYTAVVTGGSAGIGLEIVRQMLDAGYEVISMARREPELSHPKLKTVKVDLLDADATIQASNDIAKDHGVTHVIHNAGVIWPNLLPDVTQDELHGLTQIHLGAAIALVQACLPHMESIKFGRIVMMSSRGALGLPTRTAYSATKAGMVGMTRTWALELAAKGITANVVAPGPIQTDMFYDVVEAGSEREANIAKGIPVQRLGRADDVARAVMFFSDPANSFITGQTLYVCGGASVSSITI</sequence>
<evidence type="ECO:0000256" key="1">
    <source>
        <dbReference type="ARBA" id="ARBA00006484"/>
    </source>
</evidence>
<reference evidence="3 4" key="1">
    <citation type="submission" date="2020-08" db="EMBL/GenBank/DDBJ databases">
        <title>Paraeoetvoesia sp. YC-7-48 draft genome sequence.</title>
        <authorList>
            <person name="Yao L."/>
        </authorList>
    </citation>
    <scope>NUCLEOTIDE SEQUENCE [LARGE SCALE GENOMIC DNA]</scope>
    <source>
        <strain evidence="4">YC-7-48</strain>
    </source>
</reference>
<protein>
    <submittedName>
        <fullName evidence="3">SDR family oxidoreductase</fullName>
    </submittedName>
</protein>
<dbReference type="Pfam" id="PF13561">
    <property type="entry name" value="adh_short_C2"/>
    <property type="match status" value="1"/>
</dbReference>
<dbReference type="GO" id="GO:0030497">
    <property type="term" value="P:fatty acid elongation"/>
    <property type="evidence" value="ECO:0007669"/>
    <property type="project" value="TreeGrafter"/>
</dbReference>
<dbReference type="Proteomes" id="UP000545386">
    <property type="component" value="Unassembled WGS sequence"/>
</dbReference>
<proteinExistence type="inferred from homology"/>
<dbReference type="PRINTS" id="PR00080">
    <property type="entry name" value="SDRFAMILY"/>
</dbReference>
<accession>A0A842HRZ0</accession>
<comment type="caution">
    <text evidence="3">The sequence shown here is derived from an EMBL/GenBank/DDBJ whole genome shotgun (WGS) entry which is preliminary data.</text>
</comment>
<dbReference type="InterPro" id="IPR036291">
    <property type="entry name" value="NAD(P)-bd_dom_sf"/>
</dbReference>
<name>A0A842HRZ0_9BURK</name>
<dbReference type="CDD" id="cd05233">
    <property type="entry name" value="SDR_c"/>
    <property type="match status" value="1"/>
</dbReference>
<evidence type="ECO:0000313" key="4">
    <source>
        <dbReference type="Proteomes" id="UP000545386"/>
    </source>
</evidence>
<evidence type="ECO:0000313" key="3">
    <source>
        <dbReference type="EMBL" id="MBC2770011.1"/>
    </source>
</evidence>
<dbReference type="PANTHER" id="PTHR42760:SF129">
    <property type="entry name" value="OXIDOREDUCTASE"/>
    <property type="match status" value="1"/>
</dbReference>
<dbReference type="Gene3D" id="3.40.50.720">
    <property type="entry name" value="NAD(P)-binding Rossmann-like Domain"/>
    <property type="match status" value="1"/>
</dbReference>
<dbReference type="EMBL" id="JACJUU010000005">
    <property type="protein sequence ID" value="MBC2770011.1"/>
    <property type="molecule type" value="Genomic_DNA"/>
</dbReference>
<dbReference type="RefSeq" id="WP_185779710.1">
    <property type="nucleotide sequence ID" value="NZ_JACJUU010000005.1"/>
</dbReference>
<evidence type="ECO:0000256" key="2">
    <source>
        <dbReference type="ARBA" id="ARBA00023002"/>
    </source>
</evidence>
<dbReference type="AlphaFoldDB" id="A0A842HRZ0"/>
<organism evidence="3 4">
    <name type="scientific">Pusillimonas minor</name>
    <dbReference type="NCBI Taxonomy" id="2697024"/>
    <lineage>
        <taxon>Bacteria</taxon>
        <taxon>Pseudomonadati</taxon>
        <taxon>Pseudomonadota</taxon>
        <taxon>Betaproteobacteria</taxon>
        <taxon>Burkholderiales</taxon>
        <taxon>Alcaligenaceae</taxon>
        <taxon>Pusillimonas</taxon>
    </lineage>
</organism>
<dbReference type="InterPro" id="IPR020904">
    <property type="entry name" value="Sc_DH/Rdtase_CS"/>
</dbReference>
<dbReference type="PROSITE" id="PS00061">
    <property type="entry name" value="ADH_SHORT"/>
    <property type="match status" value="1"/>
</dbReference>
<gene>
    <name evidence="3" type="ORF">GTU67_08825</name>
</gene>